<accession>A0AAV7JNB4</accession>
<dbReference type="PANTHER" id="PTHR31434:SF2">
    <property type="entry name" value="S PHASE CYCLIN A-ASSOCIATED PROTEIN IN THE ENDOPLASMIC RETICULUM"/>
    <property type="match status" value="1"/>
</dbReference>
<dbReference type="PANTHER" id="PTHR31434">
    <property type="entry name" value="S PHASE CYCLIN A-ASSOCIATED PROTEIN IN THE ENDOPLASMIC RETICULUM"/>
    <property type="match status" value="1"/>
</dbReference>
<evidence type="ECO:0000313" key="2">
    <source>
        <dbReference type="EMBL" id="KAI6650443.1"/>
    </source>
</evidence>
<comment type="caution">
    <text evidence="2">The sequence shown here is derived from an EMBL/GenBank/DDBJ whole genome shotgun (WGS) entry which is preliminary data.</text>
</comment>
<organism evidence="2 3">
    <name type="scientific">Oopsacas minuta</name>
    <dbReference type="NCBI Taxonomy" id="111878"/>
    <lineage>
        <taxon>Eukaryota</taxon>
        <taxon>Metazoa</taxon>
        <taxon>Porifera</taxon>
        <taxon>Hexactinellida</taxon>
        <taxon>Hexasterophora</taxon>
        <taxon>Lyssacinosida</taxon>
        <taxon>Leucopsacidae</taxon>
        <taxon>Oopsacas</taxon>
    </lineage>
</organism>
<sequence length="493" mass="56054">MASLEGFQLLPIPEQVFLPSTSIGGPVNFFIPSQPPLLQCLQPAPYTLMPGAYPQMSVPIFPGPELPQLYDYSNQQNFQHHIVDSNDTSFDNDDKHSITSSQGRENTLSNGSIKLDHWSWLEQLNFILRDIYRYCESEQSVPDCQLVLDILINSSKEFFDLHSKLQALQEKRILSEGSASSQHSNIQVVSPTQSNSSPNNSLILSCTNSPCSDDLIDNTEDVITEPTIHPDTNSPLLGNQDPTPSAMNTEISDSVNVPAETTPLIDPPQQLWSEVIQRTISHNSSRAVSPTPGFINYKHHHTAYTTIADQRIEVGPGFSTIYPSGVDHRLGQQSRNRQKQLSEKLASSNKKSPRESRETLEQRMAKAKEQRNKINEEKQDRLRLQRTKVKEMQASKDEERVQKRIDMQAKLQGANDRRQSHLNELRRKAQEEERKVSEIHLINQMGASSRKLELQDELERKQQGVTGRKDLIAMSKKQHYERRIQSINEVRYS</sequence>
<evidence type="ECO:0000256" key="1">
    <source>
        <dbReference type="SAM" id="MobiDB-lite"/>
    </source>
</evidence>
<reference evidence="2 3" key="1">
    <citation type="journal article" date="2023" name="BMC Biol.">
        <title>The compact genome of the sponge Oopsacas minuta (Hexactinellida) is lacking key metazoan core genes.</title>
        <authorList>
            <person name="Santini S."/>
            <person name="Schenkelaars Q."/>
            <person name="Jourda C."/>
            <person name="Duchesne M."/>
            <person name="Belahbib H."/>
            <person name="Rocher C."/>
            <person name="Selva M."/>
            <person name="Riesgo A."/>
            <person name="Vervoort M."/>
            <person name="Leys S.P."/>
            <person name="Kodjabachian L."/>
            <person name="Le Bivic A."/>
            <person name="Borchiellini C."/>
            <person name="Claverie J.M."/>
            <person name="Renard E."/>
        </authorList>
    </citation>
    <scope>NUCLEOTIDE SEQUENCE [LARGE SCALE GENOMIC DNA]</scope>
    <source>
        <strain evidence="2">SPO-2</strain>
    </source>
</reference>
<gene>
    <name evidence="2" type="ORF">LOD99_5880</name>
</gene>
<feature type="compositionally biased region" description="Basic and acidic residues" evidence="1">
    <location>
        <begin position="352"/>
        <end position="400"/>
    </location>
</feature>
<feature type="region of interest" description="Disordered" evidence="1">
    <location>
        <begin position="225"/>
        <end position="249"/>
    </location>
</feature>
<dbReference type="EMBL" id="JAKMXF010000311">
    <property type="protein sequence ID" value="KAI6650443.1"/>
    <property type="molecule type" value="Genomic_DNA"/>
</dbReference>
<dbReference type="AlphaFoldDB" id="A0AAV7JNB4"/>
<feature type="region of interest" description="Disordered" evidence="1">
    <location>
        <begin position="323"/>
        <end position="400"/>
    </location>
</feature>
<dbReference type="Proteomes" id="UP001165289">
    <property type="component" value="Unassembled WGS sequence"/>
</dbReference>
<feature type="compositionally biased region" description="Polar residues" evidence="1">
    <location>
        <begin position="230"/>
        <end position="249"/>
    </location>
</feature>
<protein>
    <submittedName>
        <fullName evidence="2">Uncharacterized protein</fullName>
    </submittedName>
</protein>
<proteinExistence type="predicted"/>
<evidence type="ECO:0000313" key="3">
    <source>
        <dbReference type="Proteomes" id="UP001165289"/>
    </source>
</evidence>
<keyword evidence="3" id="KW-1185">Reference proteome</keyword>
<feature type="region of interest" description="Disordered" evidence="1">
    <location>
        <begin position="84"/>
        <end position="106"/>
    </location>
</feature>
<name>A0AAV7JNB4_9METZ</name>